<evidence type="ECO:0000256" key="2">
    <source>
        <dbReference type="ARBA" id="ARBA00004749"/>
    </source>
</evidence>
<evidence type="ECO:0000259" key="8">
    <source>
        <dbReference type="Pfam" id="PF01494"/>
    </source>
</evidence>
<evidence type="ECO:0000313" key="10">
    <source>
        <dbReference type="Proteomes" id="UP000554837"/>
    </source>
</evidence>
<reference evidence="9 10" key="1">
    <citation type="submission" date="2020-08" db="EMBL/GenBank/DDBJ databases">
        <title>Genomic Encyclopedia of Type Strains, Phase IV (KMG-IV): sequencing the most valuable type-strain genomes for metagenomic binning, comparative biology and taxonomic classification.</title>
        <authorList>
            <person name="Goeker M."/>
        </authorList>
    </citation>
    <scope>NUCLEOTIDE SEQUENCE [LARGE SCALE GENOMIC DNA]</scope>
    <source>
        <strain evidence="9 10">DSM 23958</strain>
    </source>
</reference>
<evidence type="ECO:0000313" key="9">
    <source>
        <dbReference type="EMBL" id="MBB5202877.1"/>
    </source>
</evidence>
<sequence length="405" mass="43155">MLDHKPLDAPLPLDAPRIAVVGAGPVGLAFAVQAAQALPQAQIVLFDARPITATPPPDPRTLALNLGSIQHLSRLQAWEAVRAEAILEVSVSQSEPGRTDLRLRASELRQPLLGAVLGYADVLAPLAGAWLALEAAQLPAQTRRLRSAGGQKVAGHKMLADGRIELDAGVAEAFDLVVQAEGGLFAEQAGKPWRREYAQTAWVGQIRLGADWPRGLAVERFTRDGPLAVLPLPDDARGRRAALVWCTSPDEPAEALSLARLQALLPAAHRAATGIDGPLKAFPLGLNAETQLVQGRLVRIGNAAQTLHPVAGQGLNLGLRDAHQLVTALREGVERAADLDTALARFERRRRPDRLALLATTDGLARVFAGDSAALSLAREVGLRALQALPPLRSALARQLMFGWR</sequence>
<dbReference type="EMBL" id="JACHHO010000001">
    <property type="protein sequence ID" value="MBB5202877.1"/>
    <property type="molecule type" value="Genomic_DNA"/>
</dbReference>
<keyword evidence="7" id="KW-0503">Monooxygenase</keyword>
<dbReference type="PROSITE" id="PS01304">
    <property type="entry name" value="UBIH"/>
    <property type="match status" value="1"/>
</dbReference>
<dbReference type="PRINTS" id="PR00420">
    <property type="entry name" value="RNGMNOXGNASE"/>
</dbReference>
<dbReference type="InterPro" id="IPR010971">
    <property type="entry name" value="UbiH/COQ6"/>
</dbReference>
<feature type="domain" description="FAD-binding" evidence="8">
    <location>
        <begin position="228"/>
        <end position="352"/>
    </location>
</feature>
<comment type="caution">
    <text evidence="9">The sequence shown here is derived from an EMBL/GenBank/DDBJ whole genome shotgun (WGS) entry which is preliminary data.</text>
</comment>
<dbReference type="GO" id="GO:0016705">
    <property type="term" value="F:oxidoreductase activity, acting on paired donors, with incorporation or reduction of molecular oxygen"/>
    <property type="evidence" value="ECO:0007669"/>
    <property type="project" value="InterPro"/>
</dbReference>
<dbReference type="NCBIfam" id="TIGR01988">
    <property type="entry name" value="Ubi-OHases"/>
    <property type="match status" value="1"/>
</dbReference>
<gene>
    <name evidence="9" type="ORF">HNQ51_000170</name>
</gene>
<keyword evidence="5" id="KW-0274">FAD</keyword>
<comment type="cofactor">
    <cofactor evidence="1">
        <name>FAD</name>
        <dbReference type="ChEBI" id="CHEBI:57692"/>
    </cofactor>
</comment>
<comment type="similarity">
    <text evidence="3">Belongs to the UbiH/COQ6 family.</text>
</comment>
<dbReference type="InterPro" id="IPR036188">
    <property type="entry name" value="FAD/NAD-bd_sf"/>
</dbReference>
<dbReference type="PANTHER" id="PTHR43876:SF7">
    <property type="entry name" value="UBIQUINONE BIOSYNTHESIS MONOOXYGENASE COQ6, MITOCHONDRIAL"/>
    <property type="match status" value="1"/>
</dbReference>
<evidence type="ECO:0000256" key="7">
    <source>
        <dbReference type="ARBA" id="ARBA00023033"/>
    </source>
</evidence>
<dbReference type="InterPro" id="IPR018168">
    <property type="entry name" value="Ubi_Hdrlase_CS"/>
</dbReference>
<dbReference type="GO" id="GO:0071949">
    <property type="term" value="F:FAD binding"/>
    <property type="evidence" value="ECO:0007669"/>
    <property type="project" value="InterPro"/>
</dbReference>
<proteinExistence type="inferred from homology"/>
<keyword evidence="10" id="KW-1185">Reference proteome</keyword>
<dbReference type="InterPro" id="IPR051205">
    <property type="entry name" value="UbiH/COQ6_monooxygenase"/>
</dbReference>
<dbReference type="Gene3D" id="3.50.50.60">
    <property type="entry name" value="FAD/NAD(P)-binding domain"/>
    <property type="match status" value="2"/>
</dbReference>
<keyword evidence="4" id="KW-0285">Flavoprotein</keyword>
<evidence type="ECO:0000256" key="1">
    <source>
        <dbReference type="ARBA" id="ARBA00001974"/>
    </source>
</evidence>
<evidence type="ECO:0000256" key="3">
    <source>
        <dbReference type="ARBA" id="ARBA00005349"/>
    </source>
</evidence>
<name>A0A840RW25_9BURK</name>
<dbReference type="AlphaFoldDB" id="A0A840RW25"/>
<dbReference type="InterPro" id="IPR002938">
    <property type="entry name" value="FAD-bd"/>
</dbReference>
<dbReference type="OrthoDB" id="9769565at2"/>
<dbReference type="UniPathway" id="UPA00232"/>
<accession>A0A840RW25</accession>
<dbReference type="GO" id="GO:0006744">
    <property type="term" value="P:ubiquinone biosynthetic process"/>
    <property type="evidence" value="ECO:0007669"/>
    <property type="project" value="UniProtKB-UniPathway"/>
</dbReference>
<dbReference type="Pfam" id="PF01494">
    <property type="entry name" value="FAD_binding_3"/>
    <property type="match status" value="1"/>
</dbReference>
<dbReference type="GO" id="GO:0004497">
    <property type="term" value="F:monooxygenase activity"/>
    <property type="evidence" value="ECO:0007669"/>
    <property type="project" value="UniProtKB-KW"/>
</dbReference>
<evidence type="ECO:0000256" key="4">
    <source>
        <dbReference type="ARBA" id="ARBA00022630"/>
    </source>
</evidence>
<evidence type="ECO:0000256" key="6">
    <source>
        <dbReference type="ARBA" id="ARBA00023002"/>
    </source>
</evidence>
<keyword evidence="6 9" id="KW-0560">Oxidoreductase</keyword>
<dbReference type="PANTHER" id="PTHR43876">
    <property type="entry name" value="UBIQUINONE BIOSYNTHESIS MONOOXYGENASE COQ6, MITOCHONDRIAL"/>
    <property type="match status" value="1"/>
</dbReference>
<comment type="pathway">
    <text evidence="2">Cofactor biosynthesis; ubiquinone biosynthesis.</text>
</comment>
<protein>
    <submittedName>
        <fullName evidence="9">2-octaprenyl-6-methoxyphenol hydroxylase</fullName>
        <ecNumber evidence="9">1.14.13.-</ecNumber>
    </submittedName>
</protein>
<dbReference type="RefSeq" id="WP_138858034.1">
    <property type="nucleotide sequence ID" value="NZ_CP040709.1"/>
</dbReference>
<dbReference type="Proteomes" id="UP000554837">
    <property type="component" value="Unassembled WGS sequence"/>
</dbReference>
<dbReference type="SUPFAM" id="SSF51905">
    <property type="entry name" value="FAD/NAD(P)-binding domain"/>
    <property type="match status" value="1"/>
</dbReference>
<dbReference type="EC" id="1.14.13.-" evidence="9"/>
<evidence type="ECO:0000256" key="5">
    <source>
        <dbReference type="ARBA" id="ARBA00022827"/>
    </source>
</evidence>
<organism evidence="9 10">
    <name type="scientific">Inhella inkyongensis</name>
    <dbReference type="NCBI Taxonomy" id="392593"/>
    <lineage>
        <taxon>Bacteria</taxon>
        <taxon>Pseudomonadati</taxon>
        <taxon>Pseudomonadota</taxon>
        <taxon>Betaproteobacteria</taxon>
        <taxon>Burkholderiales</taxon>
        <taxon>Sphaerotilaceae</taxon>
        <taxon>Inhella</taxon>
    </lineage>
</organism>